<keyword evidence="10" id="KW-0547">Nucleotide-binding</keyword>
<evidence type="ECO:0000256" key="4">
    <source>
        <dbReference type="ARBA" id="ARBA00012786"/>
    </source>
</evidence>
<protein>
    <recommendedName>
        <fullName evidence="5">Magnesium-transporting ATPase, P-type 1</fullName>
        <ecNumber evidence="4">7.2.2.14</ecNumber>
    </recommendedName>
    <alternativeName>
        <fullName evidence="16">Mg(2+) transport ATPase, P-type 1</fullName>
    </alternativeName>
</protein>
<dbReference type="EC" id="7.2.2.14" evidence="4"/>
<dbReference type="Proteomes" id="UP000005090">
    <property type="component" value="Chromosome"/>
</dbReference>
<dbReference type="NCBIfam" id="TIGR01524">
    <property type="entry name" value="ATPase-IIIB_Mg"/>
    <property type="match status" value="1"/>
</dbReference>
<reference evidence="20 21" key="1">
    <citation type="journal article" date="2013" name="Genome Announc.">
        <title>Genome Sequence of the Obligate Gammaproteobacterial Methanotroph Methylomicrobium album Strain BG8.</title>
        <authorList>
            <person name="Kits K.D."/>
            <person name="Kalyuzhnaya M.G."/>
            <person name="Klotz M.G."/>
            <person name="Jetten M.S."/>
            <person name="Op den Camp H.J."/>
            <person name="Vuilleumier S."/>
            <person name="Bringel F."/>
            <person name="Dispirito A.A."/>
            <person name="Murrell J.C."/>
            <person name="Bruce D."/>
            <person name="Cheng J.F."/>
            <person name="Copeland A."/>
            <person name="Goodwin L."/>
            <person name="Hauser L."/>
            <person name="Lajus A."/>
            <person name="Land M.L."/>
            <person name="Lapidus A."/>
            <person name="Lucas S."/>
            <person name="Medigue C."/>
            <person name="Pitluck S."/>
            <person name="Woyke T."/>
            <person name="Zeytun A."/>
            <person name="Stein L.Y."/>
        </authorList>
    </citation>
    <scope>NUCLEOTIDE SEQUENCE [LARGE SCALE GENOMIC DNA]</scope>
    <source>
        <strain evidence="20 21">BG8</strain>
    </source>
</reference>
<dbReference type="SUPFAM" id="SSF81653">
    <property type="entry name" value="Calcium ATPase, transduction domain A"/>
    <property type="match status" value="1"/>
</dbReference>
<feature type="transmembrane region" description="Helical" evidence="18">
    <location>
        <begin position="64"/>
        <end position="87"/>
    </location>
</feature>
<keyword evidence="14 18" id="KW-1133">Transmembrane helix</keyword>
<feature type="transmembrane region" description="Helical" evidence="18">
    <location>
        <begin position="93"/>
        <end position="109"/>
    </location>
</feature>
<dbReference type="GO" id="GO:0016887">
    <property type="term" value="F:ATP hydrolysis activity"/>
    <property type="evidence" value="ECO:0007669"/>
    <property type="project" value="InterPro"/>
</dbReference>
<feature type="transmembrane region" description="Helical" evidence="18">
    <location>
        <begin position="282"/>
        <end position="306"/>
    </location>
</feature>
<dbReference type="STRING" id="686340.Metal_0218"/>
<dbReference type="Pfam" id="PF13246">
    <property type="entry name" value="Cation_ATPase"/>
    <property type="match status" value="1"/>
</dbReference>
<dbReference type="GO" id="GO:0005886">
    <property type="term" value="C:plasma membrane"/>
    <property type="evidence" value="ECO:0007669"/>
    <property type="project" value="UniProtKB-SubCell"/>
</dbReference>
<dbReference type="Gene3D" id="3.40.1110.10">
    <property type="entry name" value="Calcium-transporting ATPase, cytoplasmic domain N"/>
    <property type="match status" value="1"/>
</dbReference>
<dbReference type="InterPro" id="IPR018303">
    <property type="entry name" value="ATPase_P-typ_P_site"/>
</dbReference>
<dbReference type="SUPFAM" id="SSF81665">
    <property type="entry name" value="Calcium ATPase, transmembrane domain M"/>
    <property type="match status" value="1"/>
</dbReference>
<dbReference type="InterPro" id="IPR023299">
    <property type="entry name" value="ATPase_P-typ_cyto_dom_N"/>
</dbReference>
<dbReference type="Gene3D" id="3.40.50.1000">
    <property type="entry name" value="HAD superfamily/HAD-like"/>
    <property type="match status" value="1"/>
</dbReference>
<keyword evidence="6" id="KW-1003">Cell membrane</keyword>
<dbReference type="SUPFAM" id="SSF56784">
    <property type="entry name" value="HAD-like"/>
    <property type="match status" value="1"/>
</dbReference>
<sequence>MKENRRTAKTKADPAFFWSIGVERHLVRLQTSAQGLSGGEARARLKRFGINRLNGKKKTGAWRLFFAQFKSAIILILLFATGLSFFLHDKVDALIILSIVLISGILGFWQEKGAADAVEKLLALVQIKVAVLRDNTLAEIAADELVPGDIVLLKAGDIIPADCQLLAAEHLFIDEAILTGESYPVEKSPELVAADAPLGRRSNALWMGTHVQSGEAKALVIATGRSTEFGKLSGRLKLKAPETEFERGVRRFGYLLMEVTLMLVIMIFAVNVYLHKPVIDSFLFALALAVGLTPQLLPAVISINLAHGAKRMAAEKVIVKQLASIENFGSMNVLCSDKTGTLTEGRIQVHGILDVEGNPGDKVSRFAYFNAYFETGFNNAIDQAIRDFRSFNVENCRKLAEVPYDFYRKRLSVLISDAGANVLITKGALTHVLDACSHSENPDGTLTDIEAVRESIQQRYELFSAQGLRTLGIAYKPLSEVPEQVKDEERGMRFLGFLTLFDPPKSHCAQTIGRLRQLGVTLKIITGDNRLVAETVSRQLGLDTAEMLTGREIEQMSGNALIHRVAGINVFAEVEPNQKERIILALKQAGFVVGYMGDGINDVSALHAADVGISVDGAADVAKETAQIVLLEKDLDVLIEGVKEGRMTFANTLKYVLMATSANFGNMFSMAGASLFLSFLPLLPKQILLTNLLTDIPEMTIASDNVDADMVTQPRRWDIRFIRKFMFVFGLVSSLFDYLTFGLLLWLEVPSTQFRTGWFLESVVSAALIVLVVRSRKPVFKSRPGNALLSATLAIIVLTIALPYLPFASWIGFQPLPPTILALLGTVVIFYIAAAEAAKRIFYRFVKI</sequence>
<evidence type="ECO:0000256" key="2">
    <source>
        <dbReference type="ARBA" id="ARBA00004429"/>
    </source>
</evidence>
<accession>H8GL83</accession>
<feature type="transmembrane region" description="Helical" evidence="18">
    <location>
        <begin position="787"/>
        <end position="807"/>
    </location>
</feature>
<dbReference type="EMBL" id="CM001475">
    <property type="protein sequence ID" value="EIC28082.1"/>
    <property type="molecule type" value="Genomic_DNA"/>
</dbReference>
<comment type="catalytic activity">
    <reaction evidence="17">
        <text>Mg(2+)(out) + ATP + H2O = Mg(2+)(in) + ADP + phosphate + H(+)</text>
        <dbReference type="Rhea" id="RHEA:10260"/>
        <dbReference type="ChEBI" id="CHEBI:15377"/>
        <dbReference type="ChEBI" id="CHEBI:15378"/>
        <dbReference type="ChEBI" id="CHEBI:18420"/>
        <dbReference type="ChEBI" id="CHEBI:30616"/>
        <dbReference type="ChEBI" id="CHEBI:43474"/>
        <dbReference type="ChEBI" id="CHEBI:456216"/>
        <dbReference type="EC" id="7.2.2.14"/>
    </reaction>
</comment>
<dbReference type="GO" id="GO:0015444">
    <property type="term" value="F:P-type magnesium transporter activity"/>
    <property type="evidence" value="ECO:0007669"/>
    <property type="project" value="UniProtKB-EC"/>
</dbReference>
<feature type="transmembrane region" description="Helical" evidence="18">
    <location>
        <begin position="819"/>
        <end position="838"/>
    </location>
</feature>
<dbReference type="RefSeq" id="WP_005368773.1">
    <property type="nucleotide sequence ID" value="NZ_CM001475.1"/>
</dbReference>
<keyword evidence="11" id="KW-0067">ATP-binding</keyword>
<evidence type="ECO:0000313" key="21">
    <source>
        <dbReference type="Proteomes" id="UP000005090"/>
    </source>
</evidence>
<dbReference type="PRINTS" id="PR01836">
    <property type="entry name" value="MGATPASE"/>
</dbReference>
<evidence type="ECO:0000256" key="9">
    <source>
        <dbReference type="ARBA" id="ARBA00022692"/>
    </source>
</evidence>
<dbReference type="Pfam" id="PF00690">
    <property type="entry name" value="Cation_ATPase_N"/>
    <property type="match status" value="1"/>
</dbReference>
<evidence type="ECO:0000256" key="14">
    <source>
        <dbReference type="ARBA" id="ARBA00022989"/>
    </source>
</evidence>
<dbReference type="SFLD" id="SFLDF00027">
    <property type="entry name" value="p-type_atpase"/>
    <property type="match status" value="1"/>
</dbReference>
<dbReference type="Gene3D" id="1.20.1110.10">
    <property type="entry name" value="Calcium-transporting ATPase, transmembrane domain"/>
    <property type="match status" value="1"/>
</dbReference>
<dbReference type="eggNOG" id="COG0474">
    <property type="taxonomic scope" value="Bacteria"/>
</dbReference>
<dbReference type="InterPro" id="IPR059000">
    <property type="entry name" value="ATPase_P-type_domA"/>
</dbReference>
<dbReference type="SFLD" id="SFLDS00003">
    <property type="entry name" value="Haloacid_Dehalogenase"/>
    <property type="match status" value="1"/>
</dbReference>
<evidence type="ECO:0000256" key="11">
    <source>
        <dbReference type="ARBA" id="ARBA00022840"/>
    </source>
</evidence>
<comment type="similarity">
    <text evidence="3">Belongs to the cation transport ATPase (P-type) (TC 3.A.3) family. Type IIIB subfamily.</text>
</comment>
<dbReference type="InterPro" id="IPR023214">
    <property type="entry name" value="HAD_sf"/>
</dbReference>
<feature type="transmembrane region" description="Helical" evidence="18">
    <location>
        <begin position="252"/>
        <end position="270"/>
    </location>
</feature>
<evidence type="ECO:0000256" key="10">
    <source>
        <dbReference type="ARBA" id="ARBA00022741"/>
    </source>
</evidence>
<evidence type="ECO:0000256" key="18">
    <source>
        <dbReference type="SAM" id="Phobius"/>
    </source>
</evidence>
<dbReference type="HOGENOM" id="CLU_002360_6_3_6"/>
<feature type="transmembrane region" description="Helical" evidence="18">
    <location>
        <begin position="725"/>
        <end position="746"/>
    </location>
</feature>
<keyword evidence="7" id="KW-0997">Cell inner membrane</keyword>
<evidence type="ECO:0000259" key="19">
    <source>
        <dbReference type="SMART" id="SM00831"/>
    </source>
</evidence>
<dbReference type="Gene3D" id="2.70.150.10">
    <property type="entry name" value="Calcium-transporting ATPase, cytoplasmic transduction domain A"/>
    <property type="match status" value="1"/>
</dbReference>
<dbReference type="AlphaFoldDB" id="H8GL83"/>
<dbReference type="SFLD" id="SFLDG00002">
    <property type="entry name" value="C1.7:_P-type_atpase_like"/>
    <property type="match status" value="1"/>
</dbReference>
<evidence type="ECO:0000256" key="5">
    <source>
        <dbReference type="ARBA" id="ARBA00013555"/>
    </source>
</evidence>
<dbReference type="InterPro" id="IPR006415">
    <property type="entry name" value="P-type_ATPase_IIIB"/>
</dbReference>
<name>H8GL83_METAL</name>
<dbReference type="SMART" id="SM00831">
    <property type="entry name" value="Cation_ATPase_N"/>
    <property type="match status" value="1"/>
</dbReference>
<organism evidence="20 21">
    <name type="scientific">Methylomicrobium album BG8</name>
    <dbReference type="NCBI Taxonomy" id="686340"/>
    <lineage>
        <taxon>Bacteria</taxon>
        <taxon>Pseudomonadati</taxon>
        <taxon>Pseudomonadota</taxon>
        <taxon>Gammaproteobacteria</taxon>
        <taxon>Methylococcales</taxon>
        <taxon>Methylococcaceae</taxon>
        <taxon>Methylomicrobium</taxon>
    </lineage>
</organism>
<gene>
    <name evidence="20" type="ORF">Metal_0218</name>
</gene>
<dbReference type="InterPro" id="IPR023298">
    <property type="entry name" value="ATPase_P-typ_TM_dom_sf"/>
</dbReference>
<evidence type="ECO:0000256" key="7">
    <source>
        <dbReference type="ARBA" id="ARBA00022519"/>
    </source>
</evidence>
<evidence type="ECO:0000256" key="15">
    <source>
        <dbReference type="ARBA" id="ARBA00023136"/>
    </source>
</evidence>
<keyword evidence="8" id="KW-0597">Phosphoprotein</keyword>
<evidence type="ECO:0000256" key="3">
    <source>
        <dbReference type="ARBA" id="ARBA00008746"/>
    </source>
</evidence>
<dbReference type="Pfam" id="PF00122">
    <property type="entry name" value="E1-E2_ATPase"/>
    <property type="match status" value="1"/>
</dbReference>
<dbReference type="PROSITE" id="PS00154">
    <property type="entry name" value="ATPASE_E1_E2"/>
    <property type="match status" value="1"/>
</dbReference>
<keyword evidence="21" id="KW-1185">Reference proteome</keyword>
<dbReference type="InterPro" id="IPR004014">
    <property type="entry name" value="ATPase_P-typ_cation-transptr_N"/>
</dbReference>
<evidence type="ECO:0000313" key="20">
    <source>
        <dbReference type="EMBL" id="EIC28082.1"/>
    </source>
</evidence>
<evidence type="ECO:0000256" key="12">
    <source>
        <dbReference type="ARBA" id="ARBA00022842"/>
    </source>
</evidence>
<dbReference type="Pfam" id="PF00689">
    <property type="entry name" value="Cation_ATPase_C"/>
    <property type="match status" value="1"/>
</dbReference>
<dbReference type="InterPro" id="IPR036412">
    <property type="entry name" value="HAD-like_sf"/>
</dbReference>
<dbReference type="PANTHER" id="PTHR42861">
    <property type="entry name" value="CALCIUM-TRANSPORTING ATPASE"/>
    <property type="match status" value="1"/>
</dbReference>
<feature type="domain" description="Cation-transporting P-type ATPase N-terminal" evidence="19">
    <location>
        <begin position="16"/>
        <end position="89"/>
    </location>
</feature>
<dbReference type="InterPro" id="IPR008250">
    <property type="entry name" value="ATPase_P-typ_transduc_dom_A_sf"/>
</dbReference>
<evidence type="ECO:0000256" key="16">
    <source>
        <dbReference type="ARBA" id="ARBA00029806"/>
    </source>
</evidence>
<keyword evidence="15 18" id="KW-0472">Membrane</keyword>
<keyword evidence="12" id="KW-0460">Magnesium</keyword>
<comment type="function">
    <text evidence="1">Mediates magnesium influx to the cytosol.</text>
</comment>
<keyword evidence="9 18" id="KW-0812">Transmembrane</keyword>
<evidence type="ECO:0000256" key="13">
    <source>
        <dbReference type="ARBA" id="ARBA00022967"/>
    </source>
</evidence>
<evidence type="ECO:0000256" key="17">
    <source>
        <dbReference type="ARBA" id="ARBA00047295"/>
    </source>
</evidence>
<proteinExistence type="inferred from homology"/>
<comment type="subcellular location">
    <subcellularLocation>
        <location evidence="2">Cell inner membrane</location>
        <topology evidence="2">Multi-pass membrane protein</topology>
    </subcellularLocation>
</comment>
<evidence type="ECO:0000256" key="1">
    <source>
        <dbReference type="ARBA" id="ARBA00003954"/>
    </source>
</evidence>
<dbReference type="InterPro" id="IPR006068">
    <property type="entry name" value="ATPase_P-typ_cation-transptr_C"/>
</dbReference>
<evidence type="ECO:0000256" key="6">
    <source>
        <dbReference type="ARBA" id="ARBA00022475"/>
    </source>
</evidence>
<evidence type="ECO:0000256" key="8">
    <source>
        <dbReference type="ARBA" id="ARBA00022553"/>
    </source>
</evidence>
<keyword evidence="13" id="KW-1278">Translocase</keyword>
<dbReference type="GO" id="GO:0005524">
    <property type="term" value="F:ATP binding"/>
    <property type="evidence" value="ECO:0007669"/>
    <property type="project" value="UniProtKB-KW"/>
</dbReference>
<dbReference type="NCBIfam" id="TIGR01494">
    <property type="entry name" value="ATPase_P-type"/>
    <property type="match status" value="3"/>
</dbReference>
<dbReference type="FunFam" id="3.40.50.1000:FF:000001">
    <property type="entry name" value="Phospholipid-transporting ATPase IC"/>
    <property type="match status" value="1"/>
</dbReference>
<dbReference type="InterPro" id="IPR044492">
    <property type="entry name" value="P_typ_ATPase_HD_dom"/>
</dbReference>
<dbReference type="InterPro" id="IPR001757">
    <property type="entry name" value="P_typ_ATPase"/>
</dbReference>
<feature type="transmembrane region" description="Helical" evidence="18">
    <location>
        <begin position="758"/>
        <end position="775"/>
    </location>
</feature>